<sequence length="83" mass="9261">MSVCLQILDLITSSPFCSSSYYFADAIHHSAPSHFVARDELLTKAVGGQFEILSCPSSALIKVQDMIRTSYWTFCLSGHFIRL</sequence>
<dbReference type="Proteomes" id="UP001283361">
    <property type="component" value="Unassembled WGS sequence"/>
</dbReference>
<organism evidence="1 2">
    <name type="scientific">Elysia crispata</name>
    <name type="common">lettuce slug</name>
    <dbReference type="NCBI Taxonomy" id="231223"/>
    <lineage>
        <taxon>Eukaryota</taxon>
        <taxon>Metazoa</taxon>
        <taxon>Spiralia</taxon>
        <taxon>Lophotrochozoa</taxon>
        <taxon>Mollusca</taxon>
        <taxon>Gastropoda</taxon>
        <taxon>Heterobranchia</taxon>
        <taxon>Euthyneura</taxon>
        <taxon>Panpulmonata</taxon>
        <taxon>Sacoglossa</taxon>
        <taxon>Placobranchoidea</taxon>
        <taxon>Plakobranchidae</taxon>
        <taxon>Elysia</taxon>
    </lineage>
</organism>
<accession>A0AAE0ZTY3</accession>
<gene>
    <name evidence="1" type="ORF">RRG08_044954</name>
</gene>
<proteinExistence type="predicted"/>
<dbReference type="EMBL" id="JAWDGP010003346">
    <property type="protein sequence ID" value="KAK3775278.1"/>
    <property type="molecule type" value="Genomic_DNA"/>
</dbReference>
<name>A0AAE0ZTY3_9GAST</name>
<dbReference type="AlphaFoldDB" id="A0AAE0ZTY3"/>
<reference evidence="1" key="1">
    <citation type="journal article" date="2023" name="G3 (Bethesda)">
        <title>A reference genome for the long-term kleptoplast-retaining sea slug Elysia crispata morphotype clarki.</title>
        <authorList>
            <person name="Eastman K.E."/>
            <person name="Pendleton A.L."/>
            <person name="Shaikh M.A."/>
            <person name="Suttiyut T."/>
            <person name="Ogas R."/>
            <person name="Tomko P."/>
            <person name="Gavelis G."/>
            <person name="Widhalm J.R."/>
            <person name="Wisecaver J.H."/>
        </authorList>
    </citation>
    <scope>NUCLEOTIDE SEQUENCE</scope>
    <source>
        <strain evidence="1">ECLA1</strain>
    </source>
</reference>
<protein>
    <submittedName>
        <fullName evidence="1">Uncharacterized protein</fullName>
    </submittedName>
</protein>
<comment type="caution">
    <text evidence="1">The sequence shown here is derived from an EMBL/GenBank/DDBJ whole genome shotgun (WGS) entry which is preliminary data.</text>
</comment>
<evidence type="ECO:0000313" key="1">
    <source>
        <dbReference type="EMBL" id="KAK3775278.1"/>
    </source>
</evidence>
<keyword evidence="2" id="KW-1185">Reference proteome</keyword>
<evidence type="ECO:0000313" key="2">
    <source>
        <dbReference type="Proteomes" id="UP001283361"/>
    </source>
</evidence>